<dbReference type="SUPFAM" id="SSF48403">
    <property type="entry name" value="Ankyrin repeat"/>
    <property type="match status" value="1"/>
</dbReference>
<comment type="caution">
    <text evidence="3">The sequence shown here is derived from an EMBL/GenBank/DDBJ whole genome shotgun (WGS) entry which is preliminary data.</text>
</comment>
<keyword evidence="1" id="KW-0677">Repeat</keyword>
<dbReference type="InterPro" id="IPR036770">
    <property type="entry name" value="Ankyrin_rpt-contain_sf"/>
</dbReference>
<evidence type="ECO:0000313" key="3">
    <source>
        <dbReference type="EMBL" id="SPO03585.1"/>
    </source>
</evidence>
<gene>
    <name evidence="3" type="ORF">DNG_06268</name>
</gene>
<keyword evidence="4" id="KW-1185">Reference proteome</keyword>
<accession>A0AAE8SWA0</accession>
<dbReference type="PANTHER" id="PTHR24173:SF74">
    <property type="entry name" value="ANKYRIN REPEAT DOMAIN-CONTAINING PROTEIN 16"/>
    <property type="match status" value="1"/>
</dbReference>
<proteinExistence type="predicted"/>
<dbReference type="SMART" id="SM00248">
    <property type="entry name" value="ANK"/>
    <property type="match status" value="12"/>
</dbReference>
<sequence>MARLVDLVDDVIVVIAAHLPTEADLSSLTRINRRFYTVLNRVLYSHNARFHGFSALTWAARLDAVATAKYLLAGGACPHEAVLSALNVAAKHGSVQVTRLLLATEIPDPSQLEEVEIHIALSTAAESGHIEVVKLYLADGRVSPRKPGPDDYTPFALAAQFGHPDLVELFLHNERLDPLYIDKDGWTLLFYAAMATDNNGGTALSQALIQSGHHVNVQALLDAGLDPRHRDSDENTPLHNAIHDRVDCPESIELLLRTPGVDPNALDKYGFTPLIHAAADGCVHAARCLAQDPRVLPNVIGDDGLTALLHAARKGKDVLYSILLFIPGIDPNIVSSEGMTAFHYAVKTAEHGYIEDLLADPRVDTLKKDSSGRTPIIIAAQHGHRRALELLWKSGRCSIDDRDDHGRNAMSYAAESDFKWIIEDLLEIERKEPDVNWLRWDNRKRDPLWYAARHGYDDIVYSIEKSRGSFGYDSEG</sequence>
<reference evidence="3" key="1">
    <citation type="submission" date="2018-03" db="EMBL/GenBank/DDBJ databases">
        <authorList>
            <person name="Guldener U."/>
        </authorList>
    </citation>
    <scope>NUCLEOTIDE SEQUENCE</scope>
</reference>
<evidence type="ECO:0000256" key="2">
    <source>
        <dbReference type="ARBA" id="ARBA00023043"/>
    </source>
</evidence>
<keyword evidence="2" id="KW-0040">ANK repeat</keyword>
<evidence type="ECO:0000256" key="1">
    <source>
        <dbReference type="ARBA" id="ARBA00022737"/>
    </source>
</evidence>
<name>A0AAE8SWA0_9PEZI</name>
<organism evidence="3 4">
    <name type="scientific">Cephalotrichum gorgonifer</name>
    <dbReference type="NCBI Taxonomy" id="2041049"/>
    <lineage>
        <taxon>Eukaryota</taxon>
        <taxon>Fungi</taxon>
        <taxon>Dikarya</taxon>
        <taxon>Ascomycota</taxon>
        <taxon>Pezizomycotina</taxon>
        <taxon>Sordariomycetes</taxon>
        <taxon>Hypocreomycetidae</taxon>
        <taxon>Microascales</taxon>
        <taxon>Microascaceae</taxon>
        <taxon>Cephalotrichum</taxon>
    </lineage>
</organism>
<dbReference type="AlphaFoldDB" id="A0AAE8SWA0"/>
<dbReference type="PANTHER" id="PTHR24173">
    <property type="entry name" value="ANKYRIN REPEAT CONTAINING"/>
    <property type="match status" value="1"/>
</dbReference>
<dbReference type="InterPro" id="IPR002110">
    <property type="entry name" value="Ankyrin_rpt"/>
</dbReference>
<dbReference type="Proteomes" id="UP001187682">
    <property type="component" value="Unassembled WGS sequence"/>
</dbReference>
<dbReference type="EMBL" id="ONZQ02000008">
    <property type="protein sequence ID" value="SPO03585.1"/>
    <property type="molecule type" value="Genomic_DNA"/>
</dbReference>
<evidence type="ECO:0000313" key="4">
    <source>
        <dbReference type="Proteomes" id="UP001187682"/>
    </source>
</evidence>
<dbReference type="Gene3D" id="1.25.40.20">
    <property type="entry name" value="Ankyrin repeat-containing domain"/>
    <property type="match status" value="3"/>
</dbReference>
<protein>
    <submittedName>
        <fullName evidence="3">Uncharacterized protein</fullName>
    </submittedName>
</protein>
<dbReference type="Pfam" id="PF12796">
    <property type="entry name" value="Ank_2"/>
    <property type="match status" value="3"/>
</dbReference>